<dbReference type="SUPFAM" id="SSF51294">
    <property type="entry name" value="Hedgehog/intein (Hint) domain"/>
    <property type="match status" value="1"/>
</dbReference>
<name>A0A9W5UU02_9ACTN</name>
<dbReference type="EMBL" id="BOPD01000026">
    <property type="protein sequence ID" value="GIJ35082.1"/>
    <property type="molecule type" value="Genomic_DNA"/>
</dbReference>
<proteinExistence type="predicted"/>
<keyword evidence="2" id="KW-1185">Reference proteome</keyword>
<sequence>MTGAKNAIVSPIVDTFDAIKNSWVTTYNNANAVYKGDMSLTDALWDTGKIFAENYVSALISPAVAIKDIYVGWWNAWSNLAEGDVEAAVAAGTESGIGAATLAGGARFGFKGKGACTHSFAPTTGVLLANGTTKAIAEVKVGDLVLATDPETGNDEAKPVTQTHTNQDTDLTDLDLRLADNSTTILETTQHHPFWSQTRTEWISAAKLHHGEQLSTIDGARVTVEAVRNHRGDEQMHDLTVADIHTYYVIVGDTPVLVHNCGNTPPGVSCSCSPATGAGPNVPPIRVEGPWTRGDIGRGAHGLRPNHLGDRIEIHHADQMPGSPIHELDQVVHRGPGSQLHPNANNQGVTGAMRAEDTQLHWWYRSQEQGWGQYGPDLWFDNWPG</sequence>
<dbReference type="PROSITE" id="PS50818">
    <property type="entry name" value="INTEIN_C_TER"/>
    <property type="match status" value="1"/>
</dbReference>
<dbReference type="RefSeq" id="WP_139233186.1">
    <property type="nucleotide sequence ID" value="NZ_BOPD01000026.1"/>
</dbReference>
<dbReference type="InterPro" id="IPR030934">
    <property type="entry name" value="Intein_C"/>
</dbReference>
<comment type="caution">
    <text evidence="1">The sequence shown here is derived from an EMBL/GenBank/DDBJ whole genome shotgun (WGS) entry which is preliminary data.</text>
</comment>
<gene>
    <name evidence="1" type="ORF">Vse01_42300</name>
</gene>
<dbReference type="Pfam" id="PF07591">
    <property type="entry name" value="PT-HINT"/>
    <property type="match status" value="1"/>
</dbReference>
<evidence type="ECO:0008006" key="3">
    <source>
        <dbReference type="Google" id="ProtNLM"/>
    </source>
</evidence>
<dbReference type="AlphaFoldDB" id="A0A9W5UU02"/>
<dbReference type="OrthoDB" id="582519at2"/>
<dbReference type="NCBIfam" id="TIGR01443">
    <property type="entry name" value="intein_Cterm"/>
    <property type="match status" value="1"/>
</dbReference>
<dbReference type="Gene3D" id="2.170.16.10">
    <property type="entry name" value="Hedgehog/Intein (Hint) domain"/>
    <property type="match status" value="1"/>
</dbReference>
<dbReference type="CDD" id="cd00081">
    <property type="entry name" value="Hint"/>
    <property type="match status" value="1"/>
</dbReference>
<organism evidence="1 2">
    <name type="scientific">Micromonospora sediminimaris</name>
    <dbReference type="NCBI Taxonomy" id="547162"/>
    <lineage>
        <taxon>Bacteria</taxon>
        <taxon>Bacillati</taxon>
        <taxon>Actinomycetota</taxon>
        <taxon>Actinomycetes</taxon>
        <taxon>Micromonosporales</taxon>
        <taxon>Micromonosporaceae</taxon>
        <taxon>Micromonospora</taxon>
    </lineage>
</organism>
<evidence type="ECO:0000313" key="1">
    <source>
        <dbReference type="EMBL" id="GIJ35082.1"/>
    </source>
</evidence>
<dbReference type="InterPro" id="IPR036844">
    <property type="entry name" value="Hint_dom_sf"/>
</dbReference>
<dbReference type="Proteomes" id="UP000607311">
    <property type="component" value="Unassembled WGS sequence"/>
</dbReference>
<protein>
    <recommendedName>
        <fullName evidence="3">Intein C-terminal splicing region/intein N-terminal splicing region</fullName>
    </recommendedName>
</protein>
<accession>A0A9W5UU02</accession>
<evidence type="ECO:0000313" key="2">
    <source>
        <dbReference type="Proteomes" id="UP000607311"/>
    </source>
</evidence>
<reference evidence="1" key="1">
    <citation type="submission" date="2021-01" db="EMBL/GenBank/DDBJ databases">
        <title>Whole genome shotgun sequence of Verrucosispora sediminis NBRC 107745.</title>
        <authorList>
            <person name="Komaki H."/>
            <person name="Tamura T."/>
        </authorList>
    </citation>
    <scope>NUCLEOTIDE SEQUENCE</scope>
    <source>
        <strain evidence="1">NBRC 107745</strain>
    </source>
</reference>